<dbReference type="EMBL" id="CP019239">
    <property type="protein sequence ID" value="APW43110.1"/>
    <property type="molecule type" value="Genomic_DNA"/>
</dbReference>
<organism evidence="2 3">
    <name type="scientific">Rhodoferax saidenbachensis</name>
    <dbReference type="NCBI Taxonomy" id="1484693"/>
    <lineage>
        <taxon>Bacteria</taxon>
        <taxon>Pseudomonadati</taxon>
        <taxon>Pseudomonadota</taxon>
        <taxon>Betaproteobacteria</taxon>
        <taxon>Burkholderiales</taxon>
        <taxon>Comamonadaceae</taxon>
        <taxon>Rhodoferax</taxon>
    </lineage>
</organism>
<accession>A0A1P8KAU7</accession>
<gene>
    <name evidence="2" type="ORF">RS694_11615</name>
</gene>
<proteinExistence type="predicted"/>
<feature type="chain" id="PRO_5010246268" description="DUF4410 domain-containing protein" evidence="1">
    <location>
        <begin position="25"/>
        <end position="195"/>
    </location>
</feature>
<dbReference type="eggNOG" id="ENOG50346PT">
    <property type="taxonomic scope" value="Bacteria"/>
</dbReference>
<evidence type="ECO:0000313" key="2">
    <source>
        <dbReference type="EMBL" id="APW43110.1"/>
    </source>
</evidence>
<evidence type="ECO:0000256" key="1">
    <source>
        <dbReference type="SAM" id="SignalP"/>
    </source>
</evidence>
<evidence type="ECO:0008006" key="4">
    <source>
        <dbReference type="Google" id="ProtNLM"/>
    </source>
</evidence>
<dbReference type="STRING" id="1484693.RS694_11615"/>
<evidence type="ECO:0000313" key="3">
    <source>
        <dbReference type="Proteomes" id="UP000186110"/>
    </source>
</evidence>
<dbReference type="Proteomes" id="UP000186110">
    <property type="component" value="Chromosome"/>
</dbReference>
<keyword evidence="3" id="KW-1185">Reference proteome</keyword>
<protein>
    <recommendedName>
        <fullName evidence="4">DUF4410 domain-containing protein</fullName>
    </recommendedName>
</protein>
<dbReference type="KEGG" id="rsb:RS694_11615"/>
<sequence length="195" mass="20612">MKSFARFFSVAVGVVTLLAVQGCATSIKASSTQNPPPKEAFSAFGKIELKTVVFKAGTKGDASGLAKIDENLKKNLARSLDEWNARPANGRTLTIEPVIEEMAFQHGAKRVLLGPLAGSSGVLLRLNIRDAAGREVAAPEFFQRADAWSAGFVVGVHDNLMLTRVAQLASNYVIGNYARAQGGPTGADEKAVAPN</sequence>
<keyword evidence="1" id="KW-0732">Signal</keyword>
<reference evidence="2 3" key="1">
    <citation type="submission" date="2017-01" db="EMBL/GenBank/DDBJ databases">
        <authorList>
            <person name="Mah S.A."/>
            <person name="Swanson W.J."/>
            <person name="Moy G.W."/>
            <person name="Vacquier V.D."/>
        </authorList>
    </citation>
    <scope>NUCLEOTIDE SEQUENCE [LARGE SCALE GENOMIC DNA]</scope>
    <source>
        <strain evidence="2 3">DSM 22694</strain>
    </source>
</reference>
<feature type="signal peptide" evidence="1">
    <location>
        <begin position="1"/>
        <end position="24"/>
    </location>
</feature>
<dbReference type="PROSITE" id="PS51257">
    <property type="entry name" value="PROKAR_LIPOPROTEIN"/>
    <property type="match status" value="1"/>
</dbReference>
<dbReference type="RefSeq" id="WP_029706463.1">
    <property type="nucleotide sequence ID" value="NZ_CP019239.1"/>
</dbReference>
<dbReference type="AlphaFoldDB" id="A0A1P8KAU7"/>
<name>A0A1P8KAU7_9BURK</name>